<dbReference type="PROSITE" id="PS50885">
    <property type="entry name" value="HAMP"/>
    <property type="match status" value="1"/>
</dbReference>
<dbReference type="Pfam" id="PF02518">
    <property type="entry name" value="HATPase_c"/>
    <property type="match status" value="1"/>
</dbReference>
<dbReference type="InterPro" id="IPR003661">
    <property type="entry name" value="HisK_dim/P_dom"/>
</dbReference>
<dbReference type="Gene3D" id="3.30.565.10">
    <property type="entry name" value="Histidine kinase-like ATPase, C-terminal domain"/>
    <property type="match status" value="1"/>
</dbReference>
<evidence type="ECO:0000256" key="2">
    <source>
        <dbReference type="ARBA" id="ARBA00001968"/>
    </source>
</evidence>
<evidence type="ECO:0000259" key="14">
    <source>
        <dbReference type="PROSITE" id="PS50885"/>
    </source>
</evidence>
<evidence type="ECO:0000256" key="4">
    <source>
        <dbReference type="ARBA" id="ARBA00012438"/>
    </source>
</evidence>
<dbReference type="AlphaFoldDB" id="A0A023WZ88"/>
<comment type="catalytic activity">
    <reaction evidence="1">
        <text>ATP + protein L-histidine = ADP + protein N-phospho-L-histidine.</text>
        <dbReference type="EC" id="2.7.13.3"/>
    </reaction>
</comment>
<comment type="subcellular location">
    <subcellularLocation>
        <location evidence="3">Cell membrane</location>
    </subcellularLocation>
</comment>
<dbReference type="Gene3D" id="1.10.287.130">
    <property type="match status" value="1"/>
</dbReference>
<dbReference type="InterPro" id="IPR050428">
    <property type="entry name" value="TCS_sensor_his_kinase"/>
</dbReference>
<dbReference type="Pfam" id="PF00672">
    <property type="entry name" value="HAMP"/>
    <property type="match status" value="1"/>
</dbReference>
<evidence type="ECO:0000256" key="8">
    <source>
        <dbReference type="ARBA" id="ARBA00022777"/>
    </source>
</evidence>
<keyword evidence="10" id="KW-0902">Two-component regulatory system</keyword>
<dbReference type="SUPFAM" id="SSF47384">
    <property type="entry name" value="Homodimeric domain of signal transducing histidine kinase"/>
    <property type="match status" value="1"/>
</dbReference>
<dbReference type="PANTHER" id="PTHR45436">
    <property type="entry name" value="SENSOR HISTIDINE KINASE YKOH"/>
    <property type="match status" value="1"/>
</dbReference>
<dbReference type="EMBL" id="CP007514">
    <property type="protein sequence ID" value="AHY45532.1"/>
    <property type="molecule type" value="Genomic_DNA"/>
</dbReference>
<dbReference type="eggNOG" id="COG5002">
    <property type="taxonomic scope" value="Bacteria"/>
</dbReference>
<reference evidence="16" key="2">
    <citation type="submission" date="2023-11" db="EMBL/GenBank/DDBJ databases">
        <title>MicrobeMod: A computational toolkit for identifying prokaryotic methylation and restriction-modification with nanopore sequencing.</title>
        <authorList>
            <person name="Crits-Christoph A."/>
            <person name="Kang S.C."/>
            <person name="Lee H."/>
            <person name="Ostrov N."/>
        </authorList>
    </citation>
    <scope>NUCLEOTIDE SEQUENCE</scope>
    <source>
        <strain evidence="16">ATCC 51242</strain>
    </source>
</reference>
<keyword evidence="7 12" id="KW-0812">Transmembrane</keyword>
<gene>
    <name evidence="15" type="ORF">RradSPS_0249</name>
    <name evidence="16" type="ORF">SIL72_02765</name>
</gene>
<dbReference type="CDD" id="cd00082">
    <property type="entry name" value="HisKA"/>
    <property type="match status" value="1"/>
</dbReference>
<evidence type="ECO:0000313" key="17">
    <source>
        <dbReference type="Proteomes" id="UP000025229"/>
    </source>
</evidence>
<protein>
    <recommendedName>
        <fullName evidence="4">histidine kinase</fullName>
        <ecNumber evidence="4">2.7.13.3</ecNumber>
    </recommendedName>
</protein>
<dbReference type="InterPro" id="IPR036890">
    <property type="entry name" value="HATPase_C_sf"/>
</dbReference>
<dbReference type="STRING" id="42256.RradSPS_0249"/>
<dbReference type="Proteomes" id="UP001281130">
    <property type="component" value="Unassembled WGS sequence"/>
</dbReference>
<dbReference type="SMART" id="SM00387">
    <property type="entry name" value="HATPase_c"/>
    <property type="match status" value="1"/>
</dbReference>
<evidence type="ECO:0000256" key="7">
    <source>
        <dbReference type="ARBA" id="ARBA00022692"/>
    </source>
</evidence>
<feature type="domain" description="HAMP" evidence="14">
    <location>
        <begin position="183"/>
        <end position="236"/>
    </location>
</feature>
<dbReference type="SUPFAM" id="SSF55874">
    <property type="entry name" value="ATPase domain of HSP90 chaperone/DNA topoisomerase II/histidine kinase"/>
    <property type="match status" value="1"/>
</dbReference>
<keyword evidence="8 15" id="KW-0418">Kinase</keyword>
<dbReference type="PROSITE" id="PS50109">
    <property type="entry name" value="HIS_KIN"/>
    <property type="match status" value="1"/>
</dbReference>
<dbReference type="OrthoDB" id="9786919at2"/>
<dbReference type="EC" id="2.7.13.3" evidence="4"/>
<dbReference type="PANTHER" id="PTHR45436:SF5">
    <property type="entry name" value="SENSOR HISTIDINE KINASE TRCS"/>
    <property type="match status" value="1"/>
</dbReference>
<dbReference type="SUPFAM" id="SSF158472">
    <property type="entry name" value="HAMP domain-like"/>
    <property type="match status" value="1"/>
</dbReference>
<keyword evidence="16" id="KW-0067">ATP-binding</keyword>
<dbReference type="GO" id="GO:0005886">
    <property type="term" value="C:plasma membrane"/>
    <property type="evidence" value="ECO:0007669"/>
    <property type="project" value="UniProtKB-SubCell"/>
</dbReference>
<dbReference type="EMBL" id="JAWXXX010000001">
    <property type="protein sequence ID" value="MDX5892944.1"/>
    <property type="molecule type" value="Genomic_DNA"/>
</dbReference>
<sequence length="467" mass="50149">MPVRWLLTLFNALAIGTILVILGLALLFFFERALINGLQETVQNRAYSAAESVLAADADEVLDPDGVENLTLEGVFIVVRDAEGGVISQTAALSTNVPENDRVWRAALEADLPAAGTTRLSSEAPEYVYAIPVSPAGNDARVVEAGASYGSVSEALVEIRRVLAAGILIALLFAVLGAYFLARAALAPVDAVTKAASAIGDGNLSKRLPVENPRDEIGRLALAINALLARLQAAFERREEALARQRRFVADAGHELRTPLTSISGYAGVLKRWGLEDRKTANESVEAIERESRRMQDFVEDLLTLARGDEKPRMKFEETDLAALAREATEDARATADSDLAIDFEAPERGVRACLDPAKVRQVASILLDNAVKYTGPGGRVQVRAFRRDGYAVLEVTDTGVGIPPEHLPLVFERFHRVDGSRSGGGSGLGLSIARQIADLHGGDIEVQSTPGRGSSFRLLLPAREDP</sequence>
<keyword evidence="6" id="KW-0808">Transferase</keyword>
<evidence type="ECO:0000256" key="5">
    <source>
        <dbReference type="ARBA" id="ARBA00022553"/>
    </source>
</evidence>
<keyword evidence="9 12" id="KW-1133">Transmembrane helix</keyword>
<evidence type="ECO:0000256" key="12">
    <source>
        <dbReference type="SAM" id="Phobius"/>
    </source>
</evidence>
<accession>A0A023WZ88</accession>
<dbReference type="HOGENOM" id="CLU_000445_89_6_11"/>
<dbReference type="CDD" id="cd06225">
    <property type="entry name" value="HAMP"/>
    <property type="match status" value="1"/>
</dbReference>
<dbReference type="CDD" id="cd00075">
    <property type="entry name" value="HATPase"/>
    <property type="match status" value="1"/>
</dbReference>
<keyword evidence="17" id="KW-1185">Reference proteome</keyword>
<dbReference type="SMART" id="SM00388">
    <property type="entry name" value="HisKA"/>
    <property type="match status" value="1"/>
</dbReference>
<dbReference type="InterPro" id="IPR003660">
    <property type="entry name" value="HAMP_dom"/>
</dbReference>
<dbReference type="GO" id="GO:0000155">
    <property type="term" value="F:phosphorelay sensor kinase activity"/>
    <property type="evidence" value="ECO:0007669"/>
    <property type="project" value="InterPro"/>
</dbReference>
<dbReference type="Gene3D" id="6.10.340.10">
    <property type="match status" value="1"/>
</dbReference>
<feature type="transmembrane region" description="Helical" evidence="12">
    <location>
        <begin position="162"/>
        <end position="182"/>
    </location>
</feature>
<evidence type="ECO:0000256" key="10">
    <source>
        <dbReference type="ARBA" id="ARBA00023012"/>
    </source>
</evidence>
<keyword evidence="5" id="KW-0597">Phosphoprotein</keyword>
<dbReference type="Pfam" id="PF00512">
    <property type="entry name" value="HisKA"/>
    <property type="match status" value="1"/>
</dbReference>
<dbReference type="FunFam" id="3.30.565.10:FF:000006">
    <property type="entry name" value="Sensor histidine kinase WalK"/>
    <property type="match status" value="1"/>
</dbReference>
<organism evidence="15 17">
    <name type="scientific">Rubrobacter radiotolerans</name>
    <name type="common">Arthrobacter radiotolerans</name>
    <dbReference type="NCBI Taxonomy" id="42256"/>
    <lineage>
        <taxon>Bacteria</taxon>
        <taxon>Bacillati</taxon>
        <taxon>Actinomycetota</taxon>
        <taxon>Rubrobacteria</taxon>
        <taxon>Rubrobacterales</taxon>
        <taxon>Rubrobacteraceae</taxon>
        <taxon>Rubrobacter</taxon>
    </lineage>
</organism>
<reference evidence="15 17" key="1">
    <citation type="submission" date="2014-03" db="EMBL/GenBank/DDBJ databases">
        <title>Complete genome sequence of the Radio-Resistant Rubrobacter radiotolerans RSPS-4.</title>
        <authorList>
            <person name="Egas C.C."/>
            <person name="Barroso C.C."/>
            <person name="Froufe H.J.C."/>
            <person name="Pacheco J.J."/>
            <person name="Albuquerque L.L."/>
            <person name="da Costa M.M.S."/>
        </authorList>
    </citation>
    <scope>NUCLEOTIDE SEQUENCE [LARGE SCALE GENOMIC DNA]</scope>
    <source>
        <strain evidence="15 17">RSPS-4</strain>
    </source>
</reference>
<dbReference type="KEGG" id="rrd:RradSPS_0249"/>
<evidence type="ECO:0000256" key="9">
    <source>
        <dbReference type="ARBA" id="ARBA00022989"/>
    </source>
</evidence>
<dbReference type="RefSeq" id="WP_051589191.1">
    <property type="nucleotide sequence ID" value="NZ_CP007514.1"/>
</dbReference>
<evidence type="ECO:0000256" key="3">
    <source>
        <dbReference type="ARBA" id="ARBA00004236"/>
    </source>
</evidence>
<evidence type="ECO:0000256" key="1">
    <source>
        <dbReference type="ARBA" id="ARBA00000085"/>
    </source>
</evidence>
<dbReference type="InterPro" id="IPR004358">
    <property type="entry name" value="Sig_transdc_His_kin-like_C"/>
</dbReference>
<dbReference type="SMART" id="SM00304">
    <property type="entry name" value="HAMP"/>
    <property type="match status" value="1"/>
</dbReference>
<dbReference type="InterPro" id="IPR036097">
    <property type="entry name" value="HisK_dim/P_sf"/>
</dbReference>
<proteinExistence type="predicted"/>
<dbReference type="InterPro" id="IPR005467">
    <property type="entry name" value="His_kinase_dom"/>
</dbReference>
<evidence type="ECO:0000259" key="13">
    <source>
        <dbReference type="PROSITE" id="PS50109"/>
    </source>
</evidence>
<evidence type="ECO:0000313" key="16">
    <source>
        <dbReference type="EMBL" id="MDX5892944.1"/>
    </source>
</evidence>
<name>A0A023WZ88_RUBRA</name>
<feature type="domain" description="Histidine kinase" evidence="13">
    <location>
        <begin position="251"/>
        <end position="465"/>
    </location>
</feature>
<dbReference type="InterPro" id="IPR003594">
    <property type="entry name" value="HATPase_dom"/>
</dbReference>
<evidence type="ECO:0000256" key="11">
    <source>
        <dbReference type="ARBA" id="ARBA00023136"/>
    </source>
</evidence>
<dbReference type="FunFam" id="1.10.287.130:FF:000001">
    <property type="entry name" value="Two-component sensor histidine kinase"/>
    <property type="match status" value="1"/>
</dbReference>
<comment type="cofactor">
    <cofactor evidence="2">
        <name>a divalent metal cation</name>
        <dbReference type="ChEBI" id="CHEBI:60240"/>
    </cofactor>
</comment>
<keyword evidence="16" id="KW-0547">Nucleotide-binding</keyword>
<feature type="transmembrane region" description="Helical" evidence="12">
    <location>
        <begin position="6"/>
        <end position="30"/>
    </location>
</feature>
<evidence type="ECO:0000256" key="6">
    <source>
        <dbReference type="ARBA" id="ARBA00022679"/>
    </source>
</evidence>
<dbReference type="Proteomes" id="UP000025229">
    <property type="component" value="Chromosome"/>
</dbReference>
<keyword evidence="11 12" id="KW-0472">Membrane</keyword>
<evidence type="ECO:0000313" key="15">
    <source>
        <dbReference type="EMBL" id="AHY45532.1"/>
    </source>
</evidence>
<dbReference type="GO" id="GO:0005509">
    <property type="term" value="F:calcium ion binding"/>
    <property type="evidence" value="ECO:0007669"/>
    <property type="project" value="UniProtKB-ARBA"/>
</dbReference>
<dbReference type="GO" id="GO:0005524">
    <property type="term" value="F:ATP binding"/>
    <property type="evidence" value="ECO:0007669"/>
    <property type="project" value="UniProtKB-KW"/>
</dbReference>
<dbReference type="PRINTS" id="PR00344">
    <property type="entry name" value="BCTRLSENSOR"/>
</dbReference>